<dbReference type="NCBIfam" id="NF002616">
    <property type="entry name" value="PRK02268.1-2"/>
    <property type="match status" value="1"/>
</dbReference>
<accession>A0ABU0MLM5</accession>
<comment type="caution">
    <text evidence="3">The sequence shown here is derived from an EMBL/GenBank/DDBJ whole genome shotgun (WGS) entry which is preliminary data.</text>
</comment>
<evidence type="ECO:0000313" key="3">
    <source>
        <dbReference type="EMBL" id="MDQ0534149.1"/>
    </source>
</evidence>
<dbReference type="Pfam" id="PF01878">
    <property type="entry name" value="EVE"/>
    <property type="match status" value="1"/>
</dbReference>
<feature type="domain" description="EVE" evidence="2">
    <location>
        <begin position="26"/>
        <end position="154"/>
    </location>
</feature>
<dbReference type="SUPFAM" id="SSF88697">
    <property type="entry name" value="PUA domain-like"/>
    <property type="match status" value="1"/>
</dbReference>
<dbReference type="HAMAP" id="MF_00771">
    <property type="entry name" value="UPF0310"/>
    <property type="match status" value="1"/>
</dbReference>
<keyword evidence="4" id="KW-1185">Reference proteome</keyword>
<proteinExistence type="inferred from homology"/>
<gene>
    <name evidence="3" type="ORF">QO018_003020</name>
</gene>
<dbReference type="CDD" id="cd21132">
    <property type="entry name" value="EVE-like"/>
    <property type="match status" value="1"/>
</dbReference>
<evidence type="ECO:0000256" key="1">
    <source>
        <dbReference type="HAMAP-Rule" id="MF_00771"/>
    </source>
</evidence>
<name>A0ABU0MLM5_9PROT</name>
<dbReference type="Gene3D" id="3.10.590.10">
    <property type="entry name" value="ph1033 like domains"/>
    <property type="match status" value="1"/>
</dbReference>
<dbReference type="InterPro" id="IPR002740">
    <property type="entry name" value="EVE_domain"/>
</dbReference>
<comment type="similarity">
    <text evidence="1">Belongs to the UPF0310 family.</text>
</comment>
<dbReference type="Proteomes" id="UP001244552">
    <property type="component" value="Unassembled WGS sequence"/>
</dbReference>
<evidence type="ECO:0000259" key="2">
    <source>
        <dbReference type="Pfam" id="PF01878"/>
    </source>
</evidence>
<organism evidence="3 4">
    <name type="scientific">Azospirillum picis</name>
    <dbReference type="NCBI Taxonomy" id="488438"/>
    <lineage>
        <taxon>Bacteria</taxon>
        <taxon>Pseudomonadati</taxon>
        <taxon>Pseudomonadota</taxon>
        <taxon>Alphaproteobacteria</taxon>
        <taxon>Rhodospirillales</taxon>
        <taxon>Azospirillaceae</taxon>
        <taxon>Azospirillum</taxon>
    </lineage>
</organism>
<dbReference type="EMBL" id="JAUSVU010000010">
    <property type="protein sequence ID" value="MDQ0534149.1"/>
    <property type="molecule type" value="Genomic_DNA"/>
</dbReference>
<dbReference type="InterPro" id="IPR022996">
    <property type="entry name" value="UPF0310"/>
</dbReference>
<dbReference type="InterPro" id="IPR015947">
    <property type="entry name" value="PUA-like_sf"/>
</dbReference>
<sequence>MSGGNHAGAGSADLAGGREAARTKTWIAVAGAEHVRLGRAGGFMQVCHGKAAPLRRIRPGDRVVYYSPTDGFGAADGLKSFTAIGTVLAGEPYQAVMAGGFVPFRRDVSWWPAEEAPVRPLLDRLELTAGVRNWGYRFRFGILPVTPGDFDLIAGAMRAAPPTATAA</sequence>
<dbReference type="RefSeq" id="WP_307354425.1">
    <property type="nucleotide sequence ID" value="NZ_JAGINO010000010.1"/>
</dbReference>
<evidence type="ECO:0000313" key="4">
    <source>
        <dbReference type="Proteomes" id="UP001244552"/>
    </source>
</evidence>
<protein>
    <recommendedName>
        <fullName evidence="1">UPF0310 protein QO018_003020</fullName>
    </recommendedName>
</protein>
<reference evidence="3 4" key="1">
    <citation type="submission" date="2023-07" db="EMBL/GenBank/DDBJ databases">
        <title>Genomic Encyclopedia of Type Strains, Phase IV (KMG-IV): sequencing the most valuable type-strain genomes for metagenomic binning, comparative biology and taxonomic classification.</title>
        <authorList>
            <person name="Goeker M."/>
        </authorList>
    </citation>
    <scope>NUCLEOTIDE SEQUENCE [LARGE SCALE GENOMIC DNA]</scope>
    <source>
        <strain evidence="3 4">DSM 19922</strain>
    </source>
</reference>